<keyword evidence="3 7" id="KW-0812">Transmembrane</keyword>
<reference evidence="8" key="1">
    <citation type="submission" date="2019-10" db="EMBL/GenBank/DDBJ databases">
        <authorList>
            <consortium name="DOE Joint Genome Institute"/>
            <person name="Kuo A."/>
            <person name="Miyauchi S."/>
            <person name="Kiss E."/>
            <person name="Drula E."/>
            <person name="Kohler A."/>
            <person name="Sanchez-Garcia M."/>
            <person name="Andreopoulos B."/>
            <person name="Barry K.W."/>
            <person name="Bonito G."/>
            <person name="Buee M."/>
            <person name="Carver A."/>
            <person name="Chen C."/>
            <person name="Cichocki N."/>
            <person name="Clum A."/>
            <person name="Culley D."/>
            <person name="Crous P.W."/>
            <person name="Fauchery L."/>
            <person name="Girlanda M."/>
            <person name="Hayes R."/>
            <person name="Keri Z."/>
            <person name="LaButti K."/>
            <person name="Lipzen A."/>
            <person name="Lombard V."/>
            <person name="Magnuson J."/>
            <person name="Maillard F."/>
            <person name="Morin E."/>
            <person name="Murat C."/>
            <person name="Nolan M."/>
            <person name="Ohm R."/>
            <person name="Pangilinan J."/>
            <person name="Pereira M."/>
            <person name="Perotto S."/>
            <person name="Peter M."/>
            <person name="Riley R."/>
            <person name="Sitrit Y."/>
            <person name="Stielow B."/>
            <person name="Szollosi G."/>
            <person name="Zifcakova L."/>
            <person name="Stursova M."/>
            <person name="Spatafora J.W."/>
            <person name="Tedersoo L."/>
            <person name="Vaario L.-M."/>
            <person name="Yamada A."/>
            <person name="Yan M."/>
            <person name="Wang P."/>
            <person name="Xu J."/>
            <person name="Bruns T."/>
            <person name="Baldrian P."/>
            <person name="Vilgalys R."/>
            <person name="Henrissat B."/>
            <person name="Grigoriev I.V."/>
            <person name="Hibbett D."/>
            <person name="Nagy L.G."/>
            <person name="Martin F.M."/>
        </authorList>
    </citation>
    <scope>NUCLEOTIDE SEQUENCE</scope>
    <source>
        <strain evidence="8">BED1</strain>
    </source>
</reference>
<feature type="transmembrane region" description="Helical" evidence="7">
    <location>
        <begin position="47"/>
        <end position="68"/>
    </location>
</feature>
<evidence type="ECO:0000256" key="5">
    <source>
        <dbReference type="ARBA" id="ARBA00023136"/>
    </source>
</evidence>
<dbReference type="InterPro" id="IPR004299">
    <property type="entry name" value="MBOAT_fam"/>
</dbReference>
<dbReference type="GO" id="GO:0003841">
    <property type="term" value="F:1-acylglycerol-3-phosphate O-acyltransferase activity"/>
    <property type="evidence" value="ECO:0007669"/>
    <property type="project" value="TreeGrafter"/>
</dbReference>
<dbReference type="GO" id="GO:0005783">
    <property type="term" value="C:endoplasmic reticulum"/>
    <property type="evidence" value="ECO:0007669"/>
    <property type="project" value="TreeGrafter"/>
</dbReference>
<dbReference type="PANTHER" id="PTHR13906">
    <property type="entry name" value="PORCUPINE"/>
    <property type="match status" value="1"/>
</dbReference>
<dbReference type="EMBL" id="WHUW01000002">
    <property type="protein sequence ID" value="KAF8450923.1"/>
    <property type="molecule type" value="Genomic_DNA"/>
</dbReference>
<evidence type="ECO:0000313" key="9">
    <source>
        <dbReference type="Proteomes" id="UP001194468"/>
    </source>
</evidence>
<sequence length="499" mass="56138">MNTLVSSLANAFGGSNRLKIIWCLLIAYPVGNLFTRLPSSQPNLKHAFNISTSVVVLIPVLNLQWGFLQLLFDALGTYVIAANFRGSSMPWVVFIFVMSHLTINHVIREAWLSRDTLEISSAQMILAMKLTTFAWNVYDGQRPEEDLDEWQFQKRITKYPTLLAFLGYSFYFPSILYGPNLDYVAYTSLINGTLFNSVEPTEPMQRATPDGRKRAACRKMLEGLVFLSLFTVLSPSYNYTITLTPWFARQSLLYRIAVFQFYGFVERFKFYAIWTLTEGANILTGLGFSGFGPSGESLWEGAMNVKPLEIELPSNFKAVLGSWNINTNIWLREYAYKRVTPKGGKPGFRSTLITCFTSALWHGVAIGYFLVFIPGGLVTYLSRKSRASIRPLVMPPAGAPSTWVKRTYDFLGTVISILLLNFVTAPFRLLTLANTMEAWSRLGWYGCWIVGFGVTFFNTGGPEYLQSLQEKQANIINVKQPRTPSIDLVAALGPAVEEL</sequence>
<keyword evidence="4 7" id="KW-1133">Transmembrane helix</keyword>
<gene>
    <name evidence="8" type="ORF">L210DRAFT_2420759</name>
</gene>
<feature type="transmembrane region" description="Helical" evidence="7">
    <location>
        <begin position="442"/>
        <end position="461"/>
    </location>
</feature>
<evidence type="ECO:0000256" key="1">
    <source>
        <dbReference type="ARBA" id="ARBA00004141"/>
    </source>
</evidence>
<feature type="transmembrane region" description="Helical" evidence="7">
    <location>
        <begin position="359"/>
        <end position="381"/>
    </location>
</feature>
<keyword evidence="9" id="KW-1185">Reference proteome</keyword>
<keyword evidence="6" id="KW-0012">Acyltransferase</keyword>
<comment type="caution">
    <text evidence="8">The sequence shown here is derived from an EMBL/GenBank/DDBJ whole genome shotgun (WGS) entry which is preliminary data.</text>
</comment>
<dbReference type="GO" id="GO:0016020">
    <property type="term" value="C:membrane"/>
    <property type="evidence" value="ECO:0007669"/>
    <property type="project" value="UniProtKB-SubCell"/>
</dbReference>
<feature type="transmembrane region" description="Helical" evidence="7">
    <location>
        <begin position="220"/>
        <end position="240"/>
    </location>
</feature>
<accession>A0AAD4GMD6</accession>
<evidence type="ECO:0000313" key="8">
    <source>
        <dbReference type="EMBL" id="KAF8450923.1"/>
    </source>
</evidence>
<dbReference type="PANTHER" id="PTHR13906:SF4">
    <property type="entry name" value="LYSOPHOSPHOLIPID ACYLTRANSFERASE 6"/>
    <property type="match status" value="1"/>
</dbReference>
<dbReference type="GO" id="GO:0046474">
    <property type="term" value="P:glycerophospholipid biosynthetic process"/>
    <property type="evidence" value="ECO:0007669"/>
    <property type="project" value="TreeGrafter"/>
</dbReference>
<reference evidence="8" key="2">
    <citation type="journal article" date="2020" name="Nat. Commun.">
        <title>Large-scale genome sequencing of mycorrhizal fungi provides insights into the early evolution of symbiotic traits.</title>
        <authorList>
            <person name="Miyauchi S."/>
            <person name="Kiss E."/>
            <person name="Kuo A."/>
            <person name="Drula E."/>
            <person name="Kohler A."/>
            <person name="Sanchez-Garcia M."/>
            <person name="Morin E."/>
            <person name="Andreopoulos B."/>
            <person name="Barry K.W."/>
            <person name="Bonito G."/>
            <person name="Buee M."/>
            <person name="Carver A."/>
            <person name="Chen C."/>
            <person name="Cichocki N."/>
            <person name="Clum A."/>
            <person name="Culley D."/>
            <person name="Crous P.W."/>
            <person name="Fauchery L."/>
            <person name="Girlanda M."/>
            <person name="Hayes R.D."/>
            <person name="Keri Z."/>
            <person name="LaButti K."/>
            <person name="Lipzen A."/>
            <person name="Lombard V."/>
            <person name="Magnuson J."/>
            <person name="Maillard F."/>
            <person name="Murat C."/>
            <person name="Nolan M."/>
            <person name="Ohm R.A."/>
            <person name="Pangilinan J."/>
            <person name="Pereira M.F."/>
            <person name="Perotto S."/>
            <person name="Peter M."/>
            <person name="Pfister S."/>
            <person name="Riley R."/>
            <person name="Sitrit Y."/>
            <person name="Stielow J.B."/>
            <person name="Szollosi G."/>
            <person name="Zifcakova L."/>
            <person name="Stursova M."/>
            <person name="Spatafora J.W."/>
            <person name="Tedersoo L."/>
            <person name="Vaario L.M."/>
            <person name="Yamada A."/>
            <person name="Yan M."/>
            <person name="Wang P."/>
            <person name="Xu J."/>
            <person name="Bruns T."/>
            <person name="Baldrian P."/>
            <person name="Vilgalys R."/>
            <person name="Dunand C."/>
            <person name="Henrissat B."/>
            <person name="Grigoriev I.V."/>
            <person name="Hibbett D."/>
            <person name="Nagy L.G."/>
            <person name="Martin F.M."/>
        </authorList>
    </citation>
    <scope>NUCLEOTIDE SEQUENCE</scope>
    <source>
        <strain evidence="8">BED1</strain>
    </source>
</reference>
<feature type="transmembrane region" description="Helical" evidence="7">
    <location>
        <begin position="18"/>
        <end position="35"/>
    </location>
</feature>
<keyword evidence="5 7" id="KW-0472">Membrane</keyword>
<comment type="subcellular location">
    <subcellularLocation>
        <location evidence="1">Membrane</location>
        <topology evidence="1">Multi-pass membrane protein</topology>
    </subcellularLocation>
</comment>
<feature type="transmembrane region" description="Helical" evidence="7">
    <location>
        <begin position="159"/>
        <end position="177"/>
    </location>
</feature>
<evidence type="ECO:0000256" key="4">
    <source>
        <dbReference type="ARBA" id="ARBA00022989"/>
    </source>
</evidence>
<dbReference type="GO" id="GO:0030258">
    <property type="term" value="P:lipid modification"/>
    <property type="evidence" value="ECO:0007669"/>
    <property type="project" value="TreeGrafter"/>
</dbReference>
<protein>
    <submittedName>
        <fullName evidence="8">MBOAT, membrane-bound O-acyltransferase family-domain-containing protein</fullName>
    </submittedName>
</protein>
<feature type="transmembrane region" description="Helical" evidence="7">
    <location>
        <begin position="271"/>
        <end position="291"/>
    </location>
</feature>
<keyword evidence="2" id="KW-0808">Transferase</keyword>
<organism evidence="8 9">
    <name type="scientific">Boletus edulis BED1</name>
    <dbReference type="NCBI Taxonomy" id="1328754"/>
    <lineage>
        <taxon>Eukaryota</taxon>
        <taxon>Fungi</taxon>
        <taxon>Dikarya</taxon>
        <taxon>Basidiomycota</taxon>
        <taxon>Agaricomycotina</taxon>
        <taxon>Agaricomycetes</taxon>
        <taxon>Agaricomycetidae</taxon>
        <taxon>Boletales</taxon>
        <taxon>Boletineae</taxon>
        <taxon>Boletaceae</taxon>
        <taxon>Boletoideae</taxon>
        <taxon>Boletus</taxon>
    </lineage>
</organism>
<name>A0AAD4GMD6_BOLED</name>
<dbReference type="AlphaFoldDB" id="A0AAD4GMD6"/>
<dbReference type="Pfam" id="PF03062">
    <property type="entry name" value="MBOAT"/>
    <property type="match status" value="1"/>
</dbReference>
<evidence type="ECO:0000256" key="3">
    <source>
        <dbReference type="ARBA" id="ARBA00022692"/>
    </source>
</evidence>
<feature type="transmembrane region" description="Helical" evidence="7">
    <location>
        <begin position="410"/>
        <end position="430"/>
    </location>
</feature>
<proteinExistence type="predicted"/>
<evidence type="ECO:0000256" key="2">
    <source>
        <dbReference type="ARBA" id="ARBA00022679"/>
    </source>
</evidence>
<dbReference type="Proteomes" id="UP001194468">
    <property type="component" value="Unassembled WGS sequence"/>
</dbReference>
<evidence type="ECO:0000256" key="7">
    <source>
        <dbReference type="SAM" id="Phobius"/>
    </source>
</evidence>
<feature type="transmembrane region" description="Helical" evidence="7">
    <location>
        <begin position="88"/>
        <end position="107"/>
    </location>
</feature>
<dbReference type="InterPro" id="IPR049941">
    <property type="entry name" value="LPLAT_7/PORCN-like"/>
</dbReference>
<dbReference type="GO" id="GO:0047184">
    <property type="term" value="F:1-acylglycerophosphocholine O-acyltransferase activity"/>
    <property type="evidence" value="ECO:0007669"/>
    <property type="project" value="TreeGrafter"/>
</dbReference>
<evidence type="ECO:0000256" key="6">
    <source>
        <dbReference type="ARBA" id="ARBA00023315"/>
    </source>
</evidence>